<dbReference type="Gene3D" id="3.20.20.70">
    <property type="entry name" value="Aldolase class I"/>
    <property type="match status" value="1"/>
</dbReference>
<accession>A0A0D0M3D9</accession>
<dbReference type="GO" id="GO:0010181">
    <property type="term" value="F:FMN binding"/>
    <property type="evidence" value="ECO:0007669"/>
    <property type="project" value="InterPro"/>
</dbReference>
<comment type="similarity">
    <text evidence="2">Belongs to the NADH:flavin oxidoreductase/NADH oxidase family.</text>
</comment>
<dbReference type="PANTHER" id="PTHR22893">
    <property type="entry name" value="NADH OXIDOREDUCTASE-RELATED"/>
    <property type="match status" value="1"/>
</dbReference>
<dbReference type="AlphaFoldDB" id="A0A0D0M3D9"/>
<dbReference type="GO" id="GO:0016628">
    <property type="term" value="F:oxidoreductase activity, acting on the CH-CH group of donors, NAD or NADP as acceptor"/>
    <property type="evidence" value="ECO:0007669"/>
    <property type="project" value="UniProtKB-ARBA"/>
</dbReference>
<proteinExistence type="inferred from homology"/>
<protein>
    <recommendedName>
        <fullName evidence="4">NADH:flavin oxidoreductase/NADH oxidase N-terminal domain-containing protein</fullName>
    </recommendedName>
</protein>
<evidence type="ECO:0000256" key="2">
    <source>
        <dbReference type="ARBA" id="ARBA00005979"/>
    </source>
</evidence>
<evidence type="ECO:0000313" key="6">
    <source>
        <dbReference type="Proteomes" id="UP000032067"/>
    </source>
</evidence>
<evidence type="ECO:0000256" key="3">
    <source>
        <dbReference type="ARBA" id="ARBA00023002"/>
    </source>
</evidence>
<dbReference type="GO" id="GO:0005829">
    <property type="term" value="C:cytosol"/>
    <property type="evidence" value="ECO:0007669"/>
    <property type="project" value="UniProtKB-ARBA"/>
</dbReference>
<dbReference type="EMBL" id="JXQQ01000007">
    <property type="protein sequence ID" value="KIQ36263.1"/>
    <property type="molecule type" value="Genomic_DNA"/>
</dbReference>
<evidence type="ECO:0000313" key="5">
    <source>
        <dbReference type="EMBL" id="KIQ36263.1"/>
    </source>
</evidence>
<keyword evidence="3" id="KW-0560">Oxidoreductase</keyword>
<comment type="cofactor">
    <cofactor evidence="1">
        <name>FMN</name>
        <dbReference type="ChEBI" id="CHEBI:58210"/>
    </cofactor>
</comment>
<evidence type="ECO:0000259" key="4">
    <source>
        <dbReference type="Pfam" id="PF00724"/>
    </source>
</evidence>
<dbReference type="FunFam" id="3.20.20.70:FF:000059">
    <property type="entry name" value="N-ethylmaleimide reductase, FMN-linked"/>
    <property type="match status" value="1"/>
</dbReference>
<dbReference type="OrthoDB" id="8985337at2"/>
<name>A0A0D0M3D9_VARPD</name>
<dbReference type="CDD" id="cd02933">
    <property type="entry name" value="OYE_like_FMN"/>
    <property type="match status" value="1"/>
</dbReference>
<dbReference type="InterPro" id="IPR045247">
    <property type="entry name" value="Oye-like"/>
</dbReference>
<evidence type="ECO:0000256" key="1">
    <source>
        <dbReference type="ARBA" id="ARBA00001917"/>
    </source>
</evidence>
<dbReference type="InterPro" id="IPR013785">
    <property type="entry name" value="Aldolase_TIM"/>
</dbReference>
<organism evidence="5 6">
    <name type="scientific">Variovorax paradoxus</name>
    <dbReference type="NCBI Taxonomy" id="34073"/>
    <lineage>
        <taxon>Bacteria</taxon>
        <taxon>Pseudomonadati</taxon>
        <taxon>Pseudomonadota</taxon>
        <taxon>Betaproteobacteria</taxon>
        <taxon>Burkholderiales</taxon>
        <taxon>Comamonadaceae</taxon>
        <taxon>Variovorax</taxon>
    </lineage>
</organism>
<dbReference type="Proteomes" id="UP000032067">
    <property type="component" value="Unassembled WGS sequence"/>
</dbReference>
<sequence>MNLFAPFRLGSIELRNRIAMASMTRGRTTGPGHVPNELQVSYYRQRASAGLVFTEGTWVSKEAVGFINVPGLFTSEQADGWRAVTEAVHHEGGVIFAQLAHSGAVSHPDFFDGALPLAPSAVNPGLRAFTPTGFKDTVTPREMTLEEIRQTIADYGSAARYARLAGFDGVELHCATTYLLPQFLNSELNLRSDGYGGSVDHRCRIVLEIVEALIDVWGPGRVGVKISPGVDQGGFRITSETTRTYEHLVSALDRMPLSHLQVVRSAAESDATRVPSPDDTIAKVRKSFKGTLIANLGYDKSSASKLIESGGADLVSFAKPFIANPDLVRRFARDLPLAAGHVETFYQGGSHGYTDYAPAP</sequence>
<dbReference type="RefSeq" id="WP_042577169.1">
    <property type="nucleotide sequence ID" value="NZ_JXQQ01000007.1"/>
</dbReference>
<dbReference type="PANTHER" id="PTHR22893:SF91">
    <property type="entry name" value="NADPH DEHYDROGENASE 2-RELATED"/>
    <property type="match status" value="1"/>
</dbReference>
<gene>
    <name evidence="5" type="ORF">RT97_02310</name>
</gene>
<reference evidence="5 6" key="1">
    <citation type="submission" date="2014-12" db="EMBL/GenBank/DDBJ databases">
        <title>16Stimator: statistical estimation of ribosomal gene copy numbers from draft genome assemblies.</title>
        <authorList>
            <person name="Perisin M.A."/>
            <person name="Vetter M."/>
            <person name="Gilbert J.A."/>
            <person name="Bergelson J."/>
        </authorList>
    </citation>
    <scope>NUCLEOTIDE SEQUENCE [LARGE SCALE GENOMIC DNA]</scope>
    <source>
        <strain evidence="5 6">MEDvA23</strain>
    </source>
</reference>
<dbReference type="Pfam" id="PF00724">
    <property type="entry name" value="Oxidored_FMN"/>
    <property type="match status" value="1"/>
</dbReference>
<dbReference type="InterPro" id="IPR001155">
    <property type="entry name" value="OxRdtase_FMN_N"/>
</dbReference>
<comment type="caution">
    <text evidence="5">The sequence shown here is derived from an EMBL/GenBank/DDBJ whole genome shotgun (WGS) entry which is preliminary data.</text>
</comment>
<dbReference type="SUPFAM" id="SSF51395">
    <property type="entry name" value="FMN-linked oxidoreductases"/>
    <property type="match status" value="1"/>
</dbReference>
<feature type="domain" description="NADH:flavin oxidoreductase/NADH oxidase N-terminal" evidence="4">
    <location>
        <begin position="2"/>
        <end position="336"/>
    </location>
</feature>